<accession>A0AAX3WXY7</accession>
<dbReference type="GO" id="GO:0080120">
    <property type="term" value="P:CAAX-box protein maturation"/>
    <property type="evidence" value="ECO:0007669"/>
    <property type="project" value="UniProtKB-ARBA"/>
</dbReference>
<proteinExistence type="predicted"/>
<dbReference type="EMBL" id="CP126101">
    <property type="protein sequence ID" value="WHY52479.1"/>
    <property type="molecule type" value="Genomic_DNA"/>
</dbReference>
<feature type="transmembrane region" description="Helical" evidence="1">
    <location>
        <begin position="118"/>
        <end position="135"/>
    </location>
</feature>
<feature type="transmembrane region" description="Helical" evidence="1">
    <location>
        <begin position="186"/>
        <end position="206"/>
    </location>
</feature>
<keyword evidence="1" id="KW-0472">Membrane</keyword>
<dbReference type="GO" id="GO:0004175">
    <property type="term" value="F:endopeptidase activity"/>
    <property type="evidence" value="ECO:0007669"/>
    <property type="project" value="UniProtKB-ARBA"/>
</dbReference>
<keyword evidence="3" id="KW-0378">Hydrolase</keyword>
<keyword evidence="3" id="KW-0645">Protease</keyword>
<sequence>MKWIKLLLIGWLTLVVSLFLASLSGDISEKLFGSSRDFQNFIKGLVMSGLVVPIVLYLYQHVYRMTGVKPNAPVYSWKRLYHFFTGVFLAIALASLGIIIAGYQGWLIIEDWHAPNQWYGPLLINIIFAFFYEALPEELGLRGLLYDVLRFRFATWLSVLLQTLLFVLVTIAVALIQALVGLTPGVSINIGYIILILCFGLCLQLLRLWTGSLWTSIGFHLAYLEIMRFAISPHQYGVSPIITYDGSMPELGALICVIMMVIGGIIVSLVILGAKRFIRKST</sequence>
<dbReference type="GO" id="GO:0008237">
    <property type="term" value="F:metallopeptidase activity"/>
    <property type="evidence" value="ECO:0007669"/>
    <property type="project" value="UniProtKB-KW"/>
</dbReference>
<dbReference type="InterPro" id="IPR003675">
    <property type="entry name" value="Rce1/LyrA-like_dom"/>
</dbReference>
<feature type="transmembrane region" description="Helical" evidence="1">
    <location>
        <begin position="156"/>
        <end position="180"/>
    </location>
</feature>
<protein>
    <submittedName>
        <fullName evidence="3">CPBP family intramembrane metalloprotease</fullName>
        <ecNumber evidence="3">3.4.-.-</ecNumber>
    </submittedName>
</protein>
<keyword evidence="1" id="KW-0812">Transmembrane</keyword>
<keyword evidence="3" id="KW-0482">Metalloprotease</keyword>
<organism evidence="3 4">
    <name type="scientific">Lysinibacillus pakistanensis</name>
    <dbReference type="NCBI Taxonomy" id="759811"/>
    <lineage>
        <taxon>Bacteria</taxon>
        <taxon>Bacillati</taxon>
        <taxon>Bacillota</taxon>
        <taxon>Bacilli</taxon>
        <taxon>Bacillales</taxon>
        <taxon>Bacillaceae</taxon>
        <taxon>Lysinibacillus</taxon>
    </lineage>
</organism>
<feature type="transmembrane region" description="Helical" evidence="1">
    <location>
        <begin position="41"/>
        <end position="59"/>
    </location>
</feature>
<dbReference type="EC" id="3.4.-.-" evidence="3"/>
<name>A0AAX3WXY7_9BACI</name>
<dbReference type="RefSeq" id="WP_283870917.1">
    <property type="nucleotide sequence ID" value="NZ_CP126101.1"/>
</dbReference>
<reference evidence="3" key="1">
    <citation type="submission" date="2023-05" db="EMBL/GenBank/DDBJ databases">
        <title>Comparative genomics of Bacillaceae isolates and their secondary metabolite potential.</title>
        <authorList>
            <person name="Song L."/>
            <person name="Nielsen L.J."/>
            <person name="Mohite O."/>
            <person name="Xu X."/>
            <person name="Weber T."/>
            <person name="Kovacs A.T."/>
        </authorList>
    </citation>
    <scope>NUCLEOTIDE SEQUENCE</scope>
    <source>
        <strain evidence="3">LY1</strain>
    </source>
</reference>
<dbReference type="Pfam" id="PF02517">
    <property type="entry name" value="Rce1-like"/>
    <property type="match status" value="1"/>
</dbReference>
<feature type="transmembrane region" description="Helical" evidence="1">
    <location>
        <begin position="251"/>
        <end position="274"/>
    </location>
</feature>
<evidence type="ECO:0000256" key="1">
    <source>
        <dbReference type="SAM" id="Phobius"/>
    </source>
</evidence>
<evidence type="ECO:0000259" key="2">
    <source>
        <dbReference type="Pfam" id="PF02517"/>
    </source>
</evidence>
<dbReference type="Proteomes" id="UP001178322">
    <property type="component" value="Chromosome"/>
</dbReference>
<feature type="transmembrane region" description="Helical" evidence="1">
    <location>
        <begin position="213"/>
        <end position="231"/>
    </location>
</feature>
<keyword evidence="1" id="KW-1133">Transmembrane helix</keyword>
<feature type="domain" description="CAAX prenyl protease 2/Lysostaphin resistance protein A-like" evidence="2">
    <location>
        <begin position="122"/>
        <end position="223"/>
    </location>
</feature>
<evidence type="ECO:0000313" key="3">
    <source>
        <dbReference type="EMBL" id="WHY52479.1"/>
    </source>
</evidence>
<dbReference type="AlphaFoldDB" id="A0AAX3WXY7"/>
<gene>
    <name evidence="3" type="ORF">QNH24_04385</name>
</gene>
<evidence type="ECO:0000313" key="4">
    <source>
        <dbReference type="Proteomes" id="UP001178322"/>
    </source>
</evidence>
<feature type="transmembrane region" description="Helical" evidence="1">
    <location>
        <begin position="80"/>
        <end position="106"/>
    </location>
</feature>